<evidence type="ECO:0000313" key="5">
    <source>
        <dbReference type="Proteomes" id="UP001314170"/>
    </source>
</evidence>
<protein>
    <recommendedName>
        <fullName evidence="6">DUF4378 domain-containing protein</fullName>
    </recommendedName>
</protein>
<dbReference type="InterPro" id="IPR022212">
    <property type="entry name" value="DUF3741"/>
</dbReference>
<feature type="region of interest" description="Disordered" evidence="1">
    <location>
        <begin position="578"/>
        <end position="597"/>
    </location>
</feature>
<feature type="region of interest" description="Disordered" evidence="1">
    <location>
        <begin position="99"/>
        <end position="136"/>
    </location>
</feature>
<feature type="compositionally biased region" description="Basic and acidic residues" evidence="1">
    <location>
        <begin position="422"/>
        <end position="444"/>
    </location>
</feature>
<feature type="compositionally biased region" description="Polar residues" evidence="1">
    <location>
        <begin position="54"/>
        <end position="68"/>
    </location>
</feature>
<dbReference type="InterPro" id="IPR025486">
    <property type="entry name" value="DUF4378"/>
</dbReference>
<evidence type="ECO:0000259" key="2">
    <source>
        <dbReference type="Pfam" id="PF12552"/>
    </source>
</evidence>
<feature type="region of interest" description="Disordered" evidence="1">
    <location>
        <begin position="934"/>
        <end position="954"/>
    </location>
</feature>
<feature type="region of interest" description="Disordered" evidence="1">
    <location>
        <begin position="39"/>
        <end position="84"/>
    </location>
</feature>
<feature type="compositionally biased region" description="Polar residues" evidence="1">
    <location>
        <begin position="632"/>
        <end position="643"/>
    </location>
</feature>
<feature type="compositionally biased region" description="Basic residues" evidence="1">
    <location>
        <begin position="124"/>
        <end position="133"/>
    </location>
</feature>
<feature type="domain" description="DUF3741" evidence="2">
    <location>
        <begin position="221"/>
        <end position="264"/>
    </location>
</feature>
<organism evidence="4 5">
    <name type="scientific">Dovyalis caffra</name>
    <dbReference type="NCBI Taxonomy" id="77055"/>
    <lineage>
        <taxon>Eukaryota</taxon>
        <taxon>Viridiplantae</taxon>
        <taxon>Streptophyta</taxon>
        <taxon>Embryophyta</taxon>
        <taxon>Tracheophyta</taxon>
        <taxon>Spermatophyta</taxon>
        <taxon>Magnoliopsida</taxon>
        <taxon>eudicotyledons</taxon>
        <taxon>Gunneridae</taxon>
        <taxon>Pentapetalae</taxon>
        <taxon>rosids</taxon>
        <taxon>fabids</taxon>
        <taxon>Malpighiales</taxon>
        <taxon>Salicaceae</taxon>
        <taxon>Flacourtieae</taxon>
        <taxon>Dovyalis</taxon>
    </lineage>
</organism>
<reference evidence="4 5" key="1">
    <citation type="submission" date="2024-01" db="EMBL/GenBank/DDBJ databases">
        <authorList>
            <person name="Waweru B."/>
        </authorList>
    </citation>
    <scope>NUCLEOTIDE SEQUENCE [LARGE SCALE GENOMIC DNA]</scope>
</reference>
<accession>A0AAV1SCZ1</accession>
<dbReference type="Pfam" id="PF12552">
    <property type="entry name" value="DUF3741"/>
    <property type="match status" value="1"/>
</dbReference>
<proteinExistence type="predicted"/>
<evidence type="ECO:0000256" key="1">
    <source>
        <dbReference type="SAM" id="MobiDB-lite"/>
    </source>
</evidence>
<feature type="compositionally biased region" description="Basic and acidic residues" evidence="1">
    <location>
        <begin position="451"/>
        <end position="462"/>
    </location>
</feature>
<feature type="region of interest" description="Disordered" evidence="1">
    <location>
        <begin position="669"/>
        <end position="707"/>
    </location>
</feature>
<feature type="compositionally biased region" description="Low complexity" evidence="1">
    <location>
        <begin position="583"/>
        <end position="593"/>
    </location>
</feature>
<dbReference type="EMBL" id="CAWUPB010001173">
    <property type="protein sequence ID" value="CAK7348883.1"/>
    <property type="molecule type" value="Genomic_DNA"/>
</dbReference>
<dbReference type="AlphaFoldDB" id="A0AAV1SCZ1"/>
<feature type="compositionally biased region" description="Polar residues" evidence="1">
    <location>
        <begin position="354"/>
        <end position="368"/>
    </location>
</feature>
<evidence type="ECO:0008006" key="6">
    <source>
        <dbReference type="Google" id="ProtNLM"/>
    </source>
</evidence>
<feature type="domain" description="DUF4378" evidence="3">
    <location>
        <begin position="767"/>
        <end position="915"/>
    </location>
</feature>
<keyword evidence="5" id="KW-1185">Reference proteome</keyword>
<feature type="region of interest" description="Disordered" evidence="1">
    <location>
        <begin position="630"/>
        <end position="651"/>
    </location>
</feature>
<dbReference type="PANTHER" id="PTHR47212:SF4">
    <property type="entry name" value="ADHESIN-LIKE PROTEIN, PUTATIVE (DUF3741)-RELATED"/>
    <property type="match status" value="1"/>
</dbReference>
<feature type="compositionally biased region" description="Basic and acidic residues" evidence="1">
    <location>
        <begin position="320"/>
        <end position="331"/>
    </location>
</feature>
<feature type="compositionally biased region" description="Polar residues" evidence="1">
    <location>
        <begin position="104"/>
        <end position="118"/>
    </location>
</feature>
<evidence type="ECO:0000313" key="4">
    <source>
        <dbReference type="EMBL" id="CAK7348883.1"/>
    </source>
</evidence>
<comment type="caution">
    <text evidence="4">The sequence shown here is derived from an EMBL/GenBank/DDBJ whole genome shotgun (WGS) entry which is preliminary data.</text>
</comment>
<gene>
    <name evidence="4" type="ORF">DCAF_LOCUS21592</name>
</gene>
<dbReference type="Pfam" id="PF14309">
    <property type="entry name" value="DUF4378"/>
    <property type="match status" value="1"/>
</dbReference>
<feature type="region of interest" description="Disordered" evidence="1">
    <location>
        <begin position="317"/>
        <end position="462"/>
    </location>
</feature>
<dbReference type="Proteomes" id="UP001314170">
    <property type="component" value="Unassembled WGS sequence"/>
</dbReference>
<evidence type="ECO:0000259" key="3">
    <source>
        <dbReference type="Pfam" id="PF14309"/>
    </source>
</evidence>
<feature type="compositionally biased region" description="Basic and acidic residues" evidence="1">
    <location>
        <begin position="73"/>
        <end position="83"/>
    </location>
</feature>
<feature type="compositionally biased region" description="Low complexity" evidence="1">
    <location>
        <begin position="676"/>
        <end position="693"/>
    </location>
</feature>
<sequence length="954" mass="107963">MAKKSLRRPVRYERGQSGCMWGLMSMFDFRHGRSTQKLISDRRRGTRHAVGTGTPKNKLNNRNENHQGTIDGEESRKATDDINKPSVKKLIEEEMFSEQDINKEINNPQVEPKQSNSETGDHKTKNHKRRKSQTKSCDIHIEDLDVAESLESEQPCLHNLEKQSTNSLDIGEILEDFCCQIHQKSIGYVEHDQHDEVHHQQNHKNPDFKEKLSEAIKLINEKLINRKNVTEDGDLSPSKELRDALQILTSDEELFLKLVQGPKSIMVKHVQSLWNAQVEKDEDSKSLGESKLPEQGLLDFRHSDEAIHGKQHKFFRRKTKSLEKNPSKENKASQASNRIVILKPGPTSLLLPENESSIGSSPESQFINRNKGLNARSGSHFSLTEIKRKLKNAMGREKQETSSDGTSKRFADKQKAVGNSEKGFKENLGRNSPSKDHFFIEKIARPPLSGKMREKTGKLKESEISTEHEVAIYPKQRASNIYIEAKKHLSELLSTGQGDVDFSSGQVPKTLGRILSLPEYNFSPLGSPGRDWEQGFLTAQMRFSANDKFQKHETNVSHLGRTALNSEPQSSVFIDSVRDEKQASSNPNANASNELHDKEEKTLCSIGDEMPSEGDVEVVKDTEIAIEEESNFLDTLSEPSRSPLSEDHQNGDMFEVCDTKENSECLEQDSFEENEPLSSSLTSPSTSSNTKKLNCLESTSEIPERPSPISVLEPLFTEEDISPASSRLEPVELPVQPLRIQFEEYESSAADQNIPLKASIDDKESVFEYVKAVLQASGMKWDEFYMRSHSSEQLLDPSIFFEIEFFSNQLCCDKKLLFDSINEVLLEVYGRYFGCFPGLSCVKSTIRPVPDMKNGIYEVWEVVSWHLLPLPMPRTLDQLVKKDMAKTGTWMDLRYDVETILVEIGEAIFEDLMEEAIFGDLMEVNLFICVNESSEGGNRSIPSELKENESNPDS</sequence>
<dbReference type="PANTHER" id="PTHR47212">
    <property type="entry name" value="ADHESIN-LIKE PROTEIN, PUTATIVE (DUF3741)-RELATED"/>
    <property type="match status" value="1"/>
</dbReference>
<feature type="compositionally biased region" description="Basic and acidic residues" evidence="1">
    <location>
        <begin position="394"/>
        <end position="415"/>
    </location>
</feature>
<name>A0AAV1SCZ1_9ROSI</name>
<feature type="compositionally biased region" description="Basic and acidic residues" evidence="1">
    <location>
        <begin position="944"/>
        <end position="954"/>
    </location>
</feature>